<evidence type="ECO:0000259" key="5">
    <source>
        <dbReference type="Pfam" id="PF07971"/>
    </source>
</evidence>
<dbReference type="Gene3D" id="1.20.1050.60">
    <property type="entry name" value="alpha-1,2-mannosidase"/>
    <property type="match status" value="1"/>
</dbReference>
<comment type="caution">
    <text evidence="7">The sequence shown here is derived from an EMBL/GenBank/DDBJ whole genome shotgun (WGS) entry which is preliminary data.</text>
</comment>
<dbReference type="Gene3D" id="3.30.2080.10">
    <property type="entry name" value="GH92 mannosidase domain"/>
    <property type="match status" value="1"/>
</dbReference>
<dbReference type="AlphaFoldDB" id="A0AA37SQ33"/>
<name>A0AA37SQ33_9BACT</name>
<dbReference type="GO" id="GO:0000224">
    <property type="term" value="F:peptide-N4-(N-acetyl-beta-glucosaminyl)asparagine amidase activity"/>
    <property type="evidence" value="ECO:0007669"/>
    <property type="project" value="TreeGrafter"/>
</dbReference>
<dbReference type="Pfam" id="PF17678">
    <property type="entry name" value="Glyco_hydro_92N"/>
    <property type="match status" value="1"/>
</dbReference>
<evidence type="ECO:0000313" key="8">
    <source>
        <dbReference type="Proteomes" id="UP001156666"/>
    </source>
</evidence>
<dbReference type="InterPro" id="IPR005887">
    <property type="entry name" value="GH92_a_mannosidase_put"/>
</dbReference>
<dbReference type="EMBL" id="BSOH01000023">
    <property type="protein sequence ID" value="GLR18743.1"/>
    <property type="molecule type" value="Genomic_DNA"/>
</dbReference>
<dbReference type="Gene3D" id="1.20.1610.10">
    <property type="entry name" value="alpha-1,2-mannosidases domains"/>
    <property type="match status" value="1"/>
</dbReference>
<dbReference type="InterPro" id="IPR012939">
    <property type="entry name" value="Glyco_hydro_92"/>
</dbReference>
<reference evidence="7" key="1">
    <citation type="journal article" date="2014" name="Int. J. Syst. Evol. Microbiol.">
        <title>Complete genome sequence of Corynebacterium casei LMG S-19264T (=DSM 44701T), isolated from a smear-ripened cheese.</title>
        <authorList>
            <consortium name="US DOE Joint Genome Institute (JGI-PGF)"/>
            <person name="Walter F."/>
            <person name="Albersmeier A."/>
            <person name="Kalinowski J."/>
            <person name="Ruckert C."/>
        </authorList>
    </citation>
    <scope>NUCLEOTIDE SEQUENCE</scope>
    <source>
        <strain evidence="7">NBRC 108769</strain>
    </source>
</reference>
<feature type="domain" description="Glycosyl hydrolase family 92" evidence="5">
    <location>
        <begin position="275"/>
        <end position="764"/>
    </location>
</feature>
<dbReference type="Proteomes" id="UP001156666">
    <property type="component" value="Unassembled WGS sequence"/>
</dbReference>
<evidence type="ECO:0000256" key="4">
    <source>
        <dbReference type="SAM" id="SignalP"/>
    </source>
</evidence>
<sequence>MVKFNIIKSLLIVVVGIISTSVHGQKDPVDYVDPLSGTHDSRWMMFPGAAMPFGMVKLSPDNERRGWKAGYEYDVENISGFSHIHSWTMAGLLTMPTNGPLKVIPGEEYNPDLGYRSRFSHDNEVASPGYYSVQLDDYDIKAELTSTTRAGFQRYTFNNVDSARILIDLQIDSEYSYELFNGVITKVSDTEIEGFSMHQSLRGAGYNEYTLHWVMKFSKPFTSMNGWTRDGVVRNIEEIFSGWDHSDIGAFVNFDLEEGDEVLVQTGISLVSKEQARLNLTKEIIEPYGWDFDAVRSNARTTWNDLLKTIEVESSEEVNLKKFYTNMYRSYVGRTIWNDVNGKYVDMYEKVQQLEDPDSPIYGGDAFWNTFWNLNQLWTLATPDIANKWVKSLLEIYDKGGWLPKGPTGIEYSSIMVASHEVPLIVSAYQKGIRNYDVEKAYEAIKHVQTTPGIAHKAGGFVGNRQLEEYMKYGYVPYGAGPSSNTLEYAFDDWTVSQMAKSMGKIEDYKYFKGRANNYRNLWDSTRLYMNLKMEDGSFKPDFSPFCCTTFLGSGWCEGNAWQYSWFVPHDLKGLISLMGVDTFTQRLELGFEKSKPWRFNSESTHDNSLFSMGVLPINHGNQPNMQAAYLFNYARKPWLTQKWSREIMDVYYGLGPKEGWPGDEDQGQMGAWYVMSSMGLFQMRGGAAVRPVYEIGSPVFDKVTIHLDERYYTGKTFVIETINNSKENKYIQSAKLNGAVLNKPWFYHDELVKGGKLTIVMGPNPNKEWGSCETCPPPSMSSEE</sequence>
<dbReference type="Pfam" id="PF07971">
    <property type="entry name" value="Glyco_hydro_92"/>
    <property type="match status" value="1"/>
</dbReference>
<keyword evidence="4" id="KW-0732">Signal</keyword>
<dbReference type="GO" id="GO:0005829">
    <property type="term" value="C:cytosol"/>
    <property type="evidence" value="ECO:0007669"/>
    <property type="project" value="TreeGrafter"/>
</dbReference>
<dbReference type="RefSeq" id="WP_235292690.1">
    <property type="nucleotide sequence ID" value="NZ_BSOH01000023.1"/>
</dbReference>
<keyword evidence="3" id="KW-0106">Calcium</keyword>
<dbReference type="SUPFAM" id="SSF48208">
    <property type="entry name" value="Six-hairpin glycosidases"/>
    <property type="match status" value="1"/>
</dbReference>
<gene>
    <name evidence="7" type="ORF">GCM10007940_33590</name>
</gene>
<dbReference type="InterPro" id="IPR014718">
    <property type="entry name" value="GH-type_carb-bd"/>
</dbReference>
<dbReference type="InterPro" id="IPR041371">
    <property type="entry name" value="GH92_N"/>
</dbReference>
<dbReference type="PANTHER" id="PTHR12143">
    <property type="entry name" value="PEPTIDE N-GLYCANASE PNGASE -RELATED"/>
    <property type="match status" value="1"/>
</dbReference>
<dbReference type="InterPro" id="IPR008928">
    <property type="entry name" value="6-hairpin_glycosidase_sf"/>
</dbReference>
<feature type="chain" id="PRO_5041428386" description="Glycoside hydrolase family 92 protein" evidence="4">
    <location>
        <begin position="25"/>
        <end position="785"/>
    </location>
</feature>
<protein>
    <recommendedName>
        <fullName evidence="9">Glycoside hydrolase family 92 protein</fullName>
    </recommendedName>
</protein>
<proteinExistence type="predicted"/>
<dbReference type="FunFam" id="3.30.2080.10:FF:000001">
    <property type="entry name" value="Alpha-1,2-mannosidase subfamily"/>
    <property type="match status" value="1"/>
</dbReference>
<dbReference type="NCBIfam" id="TIGR01180">
    <property type="entry name" value="aman2_put"/>
    <property type="match status" value="1"/>
</dbReference>
<evidence type="ECO:0000256" key="2">
    <source>
        <dbReference type="ARBA" id="ARBA00011245"/>
    </source>
</evidence>
<dbReference type="GO" id="GO:0005975">
    <property type="term" value="P:carbohydrate metabolic process"/>
    <property type="evidence" value="ECO:0007669"/>
    <property type="project" value="InterPro"/>
</dbReference>
<accession>A0AA37SQ33</accession>
<organism evidence="7 8">
    <name type="scientific">Portibacter lacus</name>
    <dbReference type="NCBI Taxonomy" id="1099794"/>
    <lineage>
        <taxon>Bacteria</taxon>
        <taxon>Pseudomonadati</taxon>
        <taxon>Bacteroidota</taxon>
        <taxon>Saprospiria</taxon>
        <taxon>Saprospirales</taxon>
        <taxon>Haliscomenobacteraceae</taxon>
        <taxon>Portibacter</taxon>
    </lineage>
</organism>
<keyword evidence="8" id="KW-1185">Reference proteome</keyword>
<evidence type="ECO:0000256" key="3">
    <source>
        <dbReference type="ARBA" id="ARBA00022837"/>
    </source>
</evidence>
<evidence type="ECO:0008006" key="9">
    <source>
        <dbReference type="Google" id="ProtNLM"/>
    </source>
</evidence>
<dbReference type="Gene3D" id="2.70.98.10">
    <property type="match status" value="1"/>
</dbReference>
<reference evidence="7" key="2">
    <citation type="submission" date="2023-01" db="EMBL/GenBank/DDBJ databases">
        <title>Draft genome sequence of Portibacter lacus strain NBRC 108769.</title>
        <authorList>
            <person name="Sun Q."/>
            <person name="Mori K."/>
        </authorList>
    </citation>
    <scope>NUCLEOTIDE SEQUENCE</scope>
    <source>
        <strain evidence="7">NBRC 108769</strain>
    </source>
</reference>
<dbReference type="GO" id="GO:0006516">
    <property type="term" value="P:glycoprotein catabolic process"/>
    <property type="evidence" value="ECO:0007669"/>
    <property type="project" value="TreeGrafter"/>
</dbReference>
<evidence type="ECO:0000259" key="6">
    <source>
        <dbReference type="Pfam" id="PF17678"/>
    </source>
</evidence>
<feature type="signal peptide" evidence="4">
    <location>
        <begin position="1"/>
        <end position="24"/>
    </location>
</feature>
<evidence type="ECO:0000313" key="7">
    <source>
        <dbReference type="EMBL" id="GLR18743.1"/>
    </source>
</evidence>
<dbReference type="PANTHER" id="PTHR12143:SF39">
    <property type="entry name" value="SECRETED PROTEIN"/>
    <property type="match status" value="1"/>
</dbReference>
<evidence type="ECO:0000256" key="1">
    <source>
        <dbReference type="ARBA" id="ARBA00001913"/>
    </source>
</evidence>
<comment type="cofactor">
    <cofactor evidence="1">
        <name>Ca(2+)</name>
        <dbReference type="ChEBI" id="CHEBI:29108"/>
    </cofactor>
</comment>
<dbReference type="InterPro" id="IPR050883">
    <property type="entry name" value="PNGase"/>
</dbReference>
<dbReference type="GO" id="GO:0030246">
    <property type="term" value="F:carbohydrate binding"/>
    <property type="evidence" value="ECO:0007669"/>
    <property type="project" value="InterPro"/>
</dbReference>
<feature type="domain" description="Glycosyl hydrolase family 92 N-terminal" evidence="6">
    <location>
        <begin position="31"/>
        <end position="269"/>
    </location>
</feature>
<comment type="subunit">
    <text evidence="2">Monomer.</text>
</comment>